<evidence type="ECO:0000313" key="8">
    <source>
        <dbReference type="Proteomes" id="UP000054549"/>
    </source>
</evidence>
<evidence type="ECO:0000259" key="6">
    <source>
        <dbReference type="Pfam" id="PF12253"/>
    </source>
</evidence>
<evidence type="ECO:0000256" key="4">
    <source>
        <dbReference type="ARBA" id="ARBA00023242"/>
    </source>
</evidence>
<evidence type="ECO:0000256" key="5">
    <source>
        <dbReference type="SAM" id="MobiDB-lite"/>
    </source>
</evidence>
<evidence type="ECO:0000256" key="3">
    <source>
        <dbReference type="ARBA" id="ARBA00023204"/>
    </source>
</evidence>
<evidence type="ECO:0000313" key="7">
    <source>
        <dbReference type="EMBL" id="KIL68608.1"/>
    </source>
</evidence>
<feature type="compositionally biased region" description="Acidic residues" evidence="5">
    <location>
        <begin position="523"/>
        <end position="540"/>
    </location>
</feature>
<keyword evidence="4" id="KW-0539">Nucleus</keyword>
<feature type="domain" description="Chromatin assembly factor 1 subunit A dimerization" evidence="6">
    <location>
        <begin position="481"/>
        <end position="552"/>
    </location>
</feature>
<comment type="subcellular location">
    <subcellularLocation>
        <location evidence="1">Nucleus</location>
    </subcellularLocation>
</comment>
<dbReference type="STRING" id="946122.A0A0C2XI18"/>
<dbReference type="Proteomes" id="UP000054549">
    <property type="component" value="Unassembled WGS sequence"/>
</dbReference>
<dbReference type="AlphaFoldDB" id="A0A0C2XI18"/>
<feature type="compositionally biased region" description="Basic and acidic residues" evidence="5">
    <location>
        <begin position="578"/>
        <end position="598"/>
    </location>
</feature>
<dbReference type="HOGENOM" id="CLU_012467_0_0_1"/>
<feature type="compositionally biased region" description="Basic and acidic residues" evidence="5">
    <location>
        <begin position="273"/>
        <end position="305"/>
    </location>
</feature>
<feature type="region of interest" description="Disordered" evidence="5">
    <location>
        <begin position="521"/>
        <end position="540"/>
    </location>
</feature>
<evidence type="ECO:0000256" key="1">
    <source>
        <dbReference type="ARBA" id="ARBA00004123"/>
    </source>
</evidence>
<organism evidence="7 8">
    <name type="scientific">Amanita muscaria (strain Koide BX008)</name>
    <dbReference type="NCBI Taxonomy" id="946122"/>
    <lineage>
        <taxon>Eukaryota</taxon>
        <taxon>Fungi</taxon>
        <taxon>Dikarya</taxon>
        <taxon>Basidiomycota</taxon>
        <taxon>Agaricomycotina</taxon>
        <taxon>Agaricomycetes</taxon>
        <taxon>Agaricomycetidae</taxon>
        <taxon>Agaricales</taxon>
        <taxon>Pluteineae</taxon>
        <taxon>Amanitaceae</taxon>
        <taxon>Amanita</taxon>
    </lineage>
</organism>
<dbReference type="EMBL" id="KN818228">
    <property type="protein sequence ID" value="KIL68608.1"/>
    <property type="molecule type" value="Genomic_DNA"/>
</dbReference>
<keyword evidence="3" id="KW-0234">DNA repair</keyword>
<accession>A0A0C2XI18</accession>
<feature type="compositionally biased region" description="Polar residues" evidence="5">
    <location>
        <begin position="251"/>
        <end position="264"/>
    </location>
</feature>
<dbReference type="GO" id="GO:0006334">
    <property type="term" value="P:nucleosome assembly"/>
    <property type="evidence" value="ECO:0007669"/>
    <property type="project" value="TreeGrafter"/>
</dbReference>
<feature type="region of interest" description="Disordered" evidence="5">
    <location>
        <begin position="228"/>
        <end position="314"/>
    </location>
</feature>
<proteinExistence type="predicted"/>
<dbReference type="GO" id="GO:0005634">
    <property type="term" value="C:nucleus"/>
    <property type="evidence" value="ECO:0007669"/>
    <property type="project" value="UniProtKB-SubCell"/>
</dbReference>
<dbReference type="GO" id="GO:0033186">
    <property type="term" value="C:CAF-1 complex"/>
    <property type="evidence" value="ECO:0007669"/>
    <property type="project" value="TreeGrafter"/>
</dbReference>
<dbReference type="PANTHER" id="PTHR15272">
    <property type="entry name" value="CHROMATIN ASSEMBLY FACTOR 1 SUBUNIT A CAF-1 SUBUNIT A"/>
    <property type="match status" value="1"/>
</dbReference>
<keyword evidence="2" id="KW-0227">DNA damage</keyword>
<protein>
    <recommendedName>
        <fullName evidence="6">Chromatin assembly factor 1 subunit A dimerization domain-containing protein</fullName>
    </recommendedName>
</protein>
<dbReference type="InParanoid" id="A0A0C2XI18"/>
<dbReference type="Pfam" id="PF12253">
    <property type="entry name" value="CAF1A_dimeriz"/>
    <property type="match status" value="1"/>
</dbReference>
<feature type="region of interest" description="Disordered" evidence="5">
    <location>
        <begin position="558"/>
        <end position="600"/>
    </location>
</feature>
<dbReference type="OrthoDB" id="440676at2759"/>
<dbReference type="InterPro" id="IPR022043">
    <property type="entry name" value="CAF1A_DD"/>
</dbReference>
<feature type="compositionally biased region" description="Low complexity" evidence="5">
    <location>
        <begin position="233"/>
        <end position="246"/>
    </location>
</feature>
<keyword evidence="8" id="KW-1185">Reference proteome</keyword>
<sequence length="764" mass="85402">MTDAGIDEEVQLVKRQMEVTHSTGENPSLSSGERQRLIELKNGRVTLKQKIISFEKQSETLQEIVKFREFLQSRIDNKDPPLSEIPGDHKPVIAKMAHESDKALGTLAKHIRQELLPMQGENAPDDSSSNFDALPQSVVEAAIKSVMNRNNYGLSLPNGGKAPAIVCLWRWEVKEEYWNWLPKGSREKAEQRLTERALARENLQILFTALPQEEQVAILNPKGVKTQAKIANKESSPPESSPSKSELGTDARTSGGQDGETSSIRVKGVRPKKALDPDKLAKDKERLDKKAAKDEKERKAKDAQNKSRSIMNSFFSKKVPAAKACTNDANKGGGDSSETQSEFARTFKPYLVKKDAQLAPTNWFVDSRSKLKGKSVPRKMREVITIDDDDDSIEEISMENPPLETFSVGAMSAKDRLETILSSLTPRASLSQTRSPSYKTYHPISIRETMSQLAEAEVSGDDNLVRSLLAKLRDRAVFPAKAFIFHEDARPGYFGTWTRNSKAIDARTPLAKDLAGADYSYDSGEEWEDEGTADADDVLDDDDDELIDDEADSDLDNWLVDDDDVDMSPHTADLCPPELREPSPFDPPKRKVENEHRKSEKRRKVVVPLVPFAKGPCWESTIGNCNYDVFKAYKMRMFNDTPFPVDPFTWVEDQNASLRNCGSNISEVRDKSSVSNCLSNNAPSIPPKKPAVAPKNAFPDAHVPFLLTKITALQAASLTFLVEAIYQELRVHKVKKNAVEAKVREVCEKCKEKRVWVVKSAFKV</sequence>
<evidence type="ECO:0000256" key="2">
    <source>
        <dbReference type="ARBA" id="ARBA00022763"/>
    </source>
</evidence>
<reference evidence="7 8" key="1">
    <citation type="submission" date="2014-04" db="EMBL/GenBank/DDBJ databases">
        <title>Evolutionary Origins and Diversification of the Mycorrhizal Mutualists.</title>
        <authorList>
            <consortium name="DOE Joint Genome Institute"/>
            <consortium name="Mycorrhizal Genomics Consortium"/>
            <person name="Kohler A."/>
            <person name="Kuo A."/>
            <person name="Nagy L.G."/>
            <person name="Floudas D."/>
            <person name="Copeland A."/>
            <person name="Barry K.W."/>
            <person name="Cichocki N."/>
            <person name="Veneault-Fourrey C."/>
            <person name="LaButti K."/>
            <person name="Lindquist E.A."/>
            <person name="Lipzen A."/>
            <person name="Lundell T."/>
            <person name="Morin E."/>
            <person name="Murat C."/>
            <person name="Riley R."/>
            <person name="Ohm R."/>
            <person name="Sun H."/>
            <person name="Tunlid A."/>
            <person name="Henrissat B."/>
            <person name="Grigoriev I.V."/>
            <person name="Hibbett D.S."/>
            <person name="Martin F."/>
        </authorList>
    </citation>
    <scope>NUCLEOTIDE SEQUENCE [LARGE SCALE GENOMIC DNA]</scope>
    <source>
        <strain evidence="7 8">Koide BX008</strain>
    </source>
</reference>
<dbReference type="PANTHER" id="PTHR15272:SF0">
    <property type="entry name" value="CHROMATIN ASSEMBLY FACTOR 1 SUBUNIT A"/>
    <property type="match status" value="1"/>
</dbReference>
<dbReference type="GO" id="GO:0006281">
    <property type="term" value="P:DNA repair"/>
    <property type="evidence" value="ECO:0007669"/>
    <property type="project" value="UniProtKB-KW"/>
</dbReference>
<gene>
    <name evidence="7" type="ORF">M378DRAFT_196507</name>
</gene>
<name>A0A0C2XI18_AMAMK</name>